<evidence type="ECO:0000313" key="1">
    <source>
        <dbReference type="EMBL" id="MBR8464482.1"/>
    </source>
</evidence>
<dbReference type="Proteomes" id="UP000682951">
    <property type="component" value="Unassembled WGS sequence"/>
</dbReference>
<comment type="caution">
    <text evidence="1">The sequence shown here is derived from an EMBL/GenBank/DDBJ whole genome shotgun (WGS) entry which is preliminary data.</text>
</comment>
<sequence length="171" mass="19741">MIKRLFASILILGVLTLLVISADISTNRIDIVHNNTAKQPIDIELNRYICTESRMLITDLYNSAQAIMPNGDTYFFNDIGNAFIWLMRQKNKDEIILYVYATDSKHYILAKNAWYSRDEATPMGYGFGAYEFHMYGTCDYYYDEVLLCAARGETLINPFIYTLLQKGKQLL</sequence>
<evidence type="ECO:0000313" key="2">
    <source>
        <dbReference type="Proteomes" id="UP000682951"/>
    </source>
</evidence>
<organism evidence="1 2">
    <name type="scientific">Campylobacter anatolicus</name>
    <dbReference type="NCBI Taxonomy" id="2829105"/>
    <lineage>
        <taxon>Bacteria</taxon>
        <taxon>Pseudomonadati</taxon>
        <taxon>Campylobacterota</taxon>
        <taxon>Epsilonproteobacteria</taxon>
        <taxon>Campylobacterales</taxon>
        <taxon>Campylobacteraceae</taxon>
        <taxon>Campylobacter</taxon>
    </lineage>
</organism>
<accession>A0ABS5HLD9</accession>
<keyword evidence="2" id="KW-1185">Reference proteome</keyword>
<reference evidence="1 2" key="1">
    <citation type="submission" date="2021-04" db="EMBL/GenBank/DDBJ databases">
        <title>Molecular and phenotypic characterization and identification of bacterial isolates recovered from the Anatolian ground squirrels (Spermophilus xanthoprymnus) and which have the potential to form a new species in the Campylobacter genus.</title>
        <authorList>
            <person name="Aydin F."/>
            <person name="Abay S."/>
            <person name="Kayman T."/>
            <person name="Karakaya E."/>
            <person name="Mustak H.K."/>
            <person name="Mustak I.B."/>
            <person name="Bilgin N."/>
            <person name="Duzler A."/>
            <person name="Sahin O."/>
            <person name="Guran O."/>
            <person name="Saticioglu I.B."/>
        </authorList>
    </citation>
    <scope>NUCLEOTIDE SEQUENCE [LARGE SCALE GENOMIC DNA]</scope>
    <source>
        <strain evidence="2">faydin-G24</strain>
    </source>
</reference>
<dbReference type="EMBL" id="JAGSSW010000008">
    <property type="protein sequence ID" value="MBR8464482.1"/>
    <property type="molecule type" value="Genomic_DNA"/>
</dbReference>
<protein>
    <submittedName>
        <fullName evidence="1">Uncharacterized protein</fullName>
    </submittedName>
</protein>
<proteinExistence type="predicted"/>
<gene>
    <name evidence="1" type="ORF">KDD93_07890</name>
</gene>
<name>A0ABS5HLD9_9BACT</name>
<dbReference type="RefSeq" id="WP_212139660.1">
    <property type="nucleotide sequence ID" value="NZ_JAGSSW010000008.1"/>
</dbReference>
<dbReference type="SUPFAM" id="SSF160387">
    <property type="entry name" value="NosL/MerB-like"/>
    <property type="match status" value="1"/>
</dbReference>